<keyword evidence="3" id="KW-1185">Reference proteome</keyword>
<feature type="region of interest" description="Disordered" evidence="1">
    <location>
        <begin position="1"/>
        <end position="32"/>
    </location>
</feature>
<dbReference type="EMBL" id="KZ678704">
    <property type="protein sequence ID" value="PSR76536.1"/>
    <property type="molecule type" value="Genomic_DNA"/>
</dbReference>
<sequence>MSPARILSPESGLWSANGPKSPTKPLQKRQQHQLRDVDLAGDLKALWETRWKAACKRQSHPFQDASYLDVAPLMAGLIQRGVTSTSCPTYTTTFLTLAESLAADARASLLSPENTERASALLLRTCALLRIARFPAATSTMQDACALKTKAYQLQKSYYMEAVSLSGLNSPLDEVLIPHIHDPATHPDASQRGDLKTHGRQGVKFVRRPEIPAFVRVPLETLLTGQQCAVALIVSADRTGNSKTCEDVLSKGWACVMIEASEEGPEAESRMMSSVLDWMNGMFFFDMERVVIMADAEVATRTVASHGARVNGVVAYAGEQTNTETPVFAQSPLCRTLVVSGGVQVVVESSGLWTPPLLEEEAAAEPTMVLSAYQSGSIACAGQVETADIGRLYGWMEAVMDSSASEIEVAPLLLPVQSGQVKTKQRLSRWFSMDITPPGSDVEVASSLGSSLY</sequence>
<dbReference type="AlphaFoldDB" id="A0A2T2ZTU3"/>
<name>A0A2T2ZTU3_9PEZI</name>
<dbReference type="STRING" id="2025994.A0A2T2ZTU3"/>
<protein>
    <submittedName>
        <fullName evidence="2">Uncharacterized protein</fullName>
    </submittedName>
</protein>
<dbReference type="Proteomes" id="UP000241462">
    <property type="component" value="Unassembled WGS sequence"/>
</dbReference>
<proteinExistence type="predicted"/>
<dbReference type="InParanoid" id="A0A2T2ZTU3"/>
<gene>
    <name evidence="2" type="ORF">BD289DRAFT_172666</name>
</gene>
<evidence type="ECO:0000313" key="3">
    <source>
        <dbReference type="Proteomes" id="UP000241462"/>
    </source>
</evidence>
<dbReference type="OrthoDB" id="5409895at2759"/>
<dbReference type="InterPro" id="IPR029058">
    <property type="entry name" value="AB_hydrolase_fold"/>
</dbReference>
<evidence type="ECO:0000256" key="1">
    <source>
        <dbReference type="SAM" id="MobiDB-lite"/>
    </source>
</evidence>
<accession>A0A2T2ZTU3</accession>
<evidence type="ECO:0000313" key="2">
    <source>
        <dbReference type="EMBL" id="PSR76536.1"/>
    </source>
</evidence>
<reference evidence="2 3" key="1">
    <citation type="journal article" date="2018" name="Mycol. Prog.">
        <title>Coniella lustricola, a new species from submerged detritus.</title>
        <authorList>
            <person name="Raudabaugh D.B."/>
            <person name="Iturriaga T."/>
            <person name="Carver A."/>
            <person name="Mondo S."/>
            <person name="Pangilinan J."/>
            <person name="Lipzen A."/>
            <person name="He G."/>
            <person name="Amirebrahimi M."/>
            <person name="Grigoriev I.V."/>
            <person name="Miller A.N."/>
        </authorList>
    </citation>
    <scope>NUCLEOTIDE SEQUENCE [LARGE SCALE GENOMIC DNA]</scope>
    <source>
        <strain evidence="2 3">B22-T-1</strain>
    </source>
</reference>
<organism evidence="2 3">
    <name type="scientific">Coniella lustricola</name>
    <dbReference type="NCBI Taxonomy" id="2025994"/>
    <lineage>
        <taxon>Eukaryota</taxon>
        <taxon>Fungi</taxon>
        <taxon>Dikarya</taxon>
        <taxon>Ascomycota</taxon>
        <taxon>Pezizomycotina</taxon>
        <taxon>Sordariomycetes</taxon>
        <taxon>Sordariomycetidae</taxon>
        <taxon>Diaporthales</taxon>
        <taxon>Schizoparmaceae</taxon>
        <taxon>Coniella</taxon>
    </lineage>
</organism>
<dbReference type="Gene3D" id="3.40.50.1820">
    <property type="entry name" value="alpha/beta hydrolase"/>
    <property type="match status" value="1"/>
</dbReference>